<gene>
    <name evidence="1" type="ORF">LTR37_005814</name>
</gene>
<reference evidence="1" key="1">
    <citation type="submission" date="2023-07" db="EMBL/GenBank/DDBJ databases">
        <title>Black Yeasts Isolated from many extreme environments.</title>
        <authorList>
            <person name="Coleine C."/>
            <person name="Stajich J.E."/>
            <person name="Selbmann L."/>
        </authorList>
    </citation>
    <scope>NUCLEOTIDE SEQUENCE</scope>
    <source>
        <strain evidence="1">CCFEE 5714</strain>
    </source>
</reference>
<evidence type="ECO:0000313" key="2">
    <source>
        <dbReference type="Proteomes" id="UP001281147"/>
    </source>
</evidence>
<accession>A0ACC3NI66</accession>
<evidence type="ECO:0000313" key="1">
    <source>
        <dbReference type="EMBL" id="KAK3717424.1"/>
    </source>
</evidence>
<protein>
    <submittedName>
        <fullName evidence="1">Uncharacterized protein</fullName>
    </submittedName>
</protein>
<dbReference type="Proteomes" id="UP001281147">
    <property type="component" value="Unassembled WGS sequence"/>
</dbReference>
<keyword evidence="2" id="KW-1185">Reference proteome</keyword>
<organism evidence="1 2">
    <name type="scientific">Vermiconidia calcicola</name>
    <dbReference type="NCBI Taxonomy" id="1690605"/>
    <lineage>
        <taxon>Eukaryota</taxon>
        <taxon>Fungi</taxon>
        <taxon>Dikarya</taxon>
        <taxon>Ascomycota</taxon>
        <taxon>Pezizomycotina</taxon>
        <taxon>Dothideomycetes</taxon>
        <taxon>Dothideomycetidae</taxon>
        <taxon>Mycosphaerellales</taxon>
        <taxon>Extremaceae</taxon>
        <taxon>Vermiconidia</taxon>
    </lineage>
</organism>
<proteinExistence type="predicted"/>
<sequence>MALSLATAMPAPPPLKPTFLESAASFFETDDNGVIHLRELDDNQLEELEEADRTLTESAEFRIGAASTHDRLDRHLLEYRQSMIIRFKFEQKDDQLNTQDPKTNANDSLFFPRDNNDQVYANVGWYLTWVSRRLRPRDRKDKAIKLPTLASRRWSMLHWMKVYLDHAPNYRTLQAKTNKALYFAAKNHLRTLADYSTSRYGVEPSRYNKSYFGRHELQYLIDQDTAATSNILVAESHHLAWILACICGLRPGAIGRSRFRPNSYLRWEHIAITREPSDKHKFLLKLTLPFMKGFQDMSRLEQGGDGSMELTINPPENPDNIPICPTHRFIIIALRRGLLKSYTTFQELLEDDRVNILIKDEKRGDFIFPAVKPRGLELDLSKPASSASFSTYLNKRAVENGFSSNVSMYSFRRKAGTEVDRVEGRATARRFLHHAPQSTTFEKSYDQGNFDLDVARIMYGEERGTAQLKERHHEVLFRAELHMTQAEQRQQIESAVSAWARTDAPNLELEIRRCRRYAKKALRQLATELHRESFTQEQLEQRMASLKGTSKLTDAMYQRAAHMLAKSQNSAKSSRDDNEDAFAEDQEDAAEDDGDELAEDLGDELGVRFGEEEEEDGDYEDEDETGEGAGKQAAEPVQPVITTGGPRDGDEASVIYDNCLEGLKYAEGGTAFAQLTPTIQNAWIEKLQYYKENDTWSGNDAYSKELHEALGTVVTTLKTKCQRLQHTLETDLPVDQEKTTTMSYDLVLLAFVDLMFDQQILPGNPRQCTECLADDTVTVNRYRYYKNESDLLRHVQSQEHSPWKRWLRKVRNAKDEDAEGLFRCYAVCGRTYKNVNKLQDHLEKVVANIQDGATDDVHHEKLDADGWLSPNFSKSRRSPDQQVQISKTRAKERIVRGALPRLTELSTSRPAIIGGQASTSVYVGPEEQDLSALKYPVDMDDPDAGLSFAEVMKQRGVPGNVVFGDGKLPKY</sequence>
<name>A0ACC3NI66_9PEZI</name>
<comment type="caution">
    <text evidence="1">The sequence shown here is derived from an EMBL/GenBank/DDBJ whole genome shotgun (WGS) entry which is preliminary data.</text>
</comment>
<dbReference type="EMBL" id="JAUTXU010000037">
    <property type="protein sequence ID" value="KAK3717424.1"/>
    <property type="molecule type" value="Genomic_DNA"/>
</dbReference>